<protein>
    <submittedName>
        <fullName evidence="3">Glycosyltransferase EpsF</fullName>
    </submittedName>
</protein>
<accession>A0ABQ5JT19</accession>
<reference evidence="3 4" key="1">
    <citation type="submission" date="2022-03" db="EMBL/GenBank/DDBJ databases">
        <title>Draft genome sequence of Furfurilactobacillus curtus JCM 31185.</title>
        <authorList>
            <person name="Suzuki S."/>
            <person name="Endo A."/>
            <person name="Kajikawa A."/>
        </authorList>
    </citation>
    <scope>NUCLEOTIDE SEQUENCE [LARGE SCALE GENOMIC DNA]</scope>
    <source>
        <strain evidence="3 4">JCM 31185</strain>
    </source>
</reference>
<comment type="caution">
    <text evidence="3">The sequence shown here is derived from an EMBL/GenBank/DDBJ whole genome shotgun (WGS) entry which is preliminary data.</text>
</comment>
<evidence type="ECO:0000313" key="3">
    <source>
        <dbReference type="EMBL" id="GKT05967.1"/>
    </source>
</evidence>
<proteinExistence type="predicted"/>
<dbReference type="Pfam" id="PF13439">
    <property type="entry name" value="Glyco_transf_4"/>
    <property type="match status" value="1"/>
</dbReference>
<feature type="domain" description="Glycosyltransferase subfamily 4-like N-terminal" evidence="2">
    <location>
        <begin position="15"/>
        <end position="174"/>
    </location>
</feature>
<gene>
    <name evidence="3" type="primary">epsF</name>
    <name evidence="3" type="ORF">JCM31185_12550</name>
</gene>
<name>A0ABQ5JT19_9LACO</name>
<dbReference type="EMBL" id="BQXO01000003">
    <property type="protein sequence ID" value="GKT05967.1"/>
    <property type="molecule type" value="Genomic_DNA"/>
</dbReference>
<feature type="domain" description="Glycosyl transferase family 1" evidence="1">
    <location>
        <begin position="183"/>
        <end position="300"/>
    </location>
</feature>
<dbReference type="Pfam" id="PF00534">
    <property type="entry name" value="Glycos_transf_1"/>
    <property type="match status" value="1"/>
</dbReference>
<sequence length="365" mass="41250">MRPIRVLQLGMTSNYGGIEAYVMNLYRQLDHQQFQFDFVDWSTDRSIAYADEIVQLGGQIIKVVNRRTHPLKNWQMIRQLVTSDKYQVIYNNLNSRSYLTGVLAGLKCAKARVIAHAHNDGIERDHKLSQLLDQINRHRINRRGIIKVACSQAAGQWMFNGQDFRVVNNAIETSHYAYRQDVRQRLRRQLGLEGKLVIGSVARLSSQKNPLFLVELLATVVKTTPRAVLLIIGDGQMREELLNYARQLNVADKVKLMGMQNHTADFMQAMDVLAAPSIFEGFGISVLEAQCAGLPCVVSPAFHQDVMQTPLVEKRSLADLSGWVEAVLTSQRSMPRHSYALDLVEQGFDIKMLSEQVVPLMTGEA</sequence>
<dbReference type="InterPro" id="IPR001296">
    <property type="entry name" value="Glyco_trans_1"/>
</dbReference>
<organism evidence="3 4">
    <name type="scientific">Furfurilactobacillus curtus</name>
    <dbReference type="NCBI Taxonomy" id="1746200"/>
    <lineage>
        <taxon>Bacteria</taxon>
        <taxon>Bacillati</taxon>
        <taxon>Bacillota</taxon>
        <taxon>Bacilli</taxon>
        <taxon>Lactobacillales</taxon>
        <taxon>Lactobacillaceae</taxon>
        <taxon>Furfurilactobacillus</taxon>
    </lineage>
</organism>
<dbReference type="Proteomes" id="UP001628078">
    <property type="component" value="Unassembled WGS sequence"/>
</dbReference>
<evidence type="ECO:0000259" key="1">
    <source>
        <dbReference type="Pfam" id="PF00534"/>
    </source>
</evidence>
<dbReference type="RefSeq" id="WP_407883698.1">
    <property type="nucleotide sequence ID" value="NZ_BQXO01000003.1"/>
</dbReference>
<dbReference type="PANTHER" id="PTHR45947">
    <property type="entry name" value="SULFOQUINOVOSYL TRANSFERASE SQD2"/>
    <property type="match status" value="1"/>
</dbReference>
<dbReference type="SUPFAM" id="SSF53756">
    <property type="entry name" value="UDP-Glycosyltransferase/glycogen phosphorylase"/>
    <property type="match status" value="1"/>
</dbReference>
<dbReference type="Gene3D" id="3.40.50.2000">
    <property type="entry name" value="Glycogen Phosphorylase B"/>
    <property type="match status" value="2"/>
</dbReference>
<evidence type="ECO:0000259" key="2">
    <source>
        <dbReference type="Pfam" id="PF13439"/>
    </source>
</evidence>
<dbReference type="PANTHER" id="PTHR45947:SF3">
    <property type="entry name" value="SULFOQUINOVOSYL TRANSFERASE SQD2"/>
    <property type="match status" value="1"/>
</dbReference>
<keyword evidence="4" id="KW-1185">Reference proteome</keyword>
<dbReference type="InterPro" id="IPR028098">
    <property type="entry name" value="Glyco_trans_4-like_N"/>
</dbReference>
<dbReference type="InterPro" id="IPR050194">
    <property type="entry name" value="Glycosyltransferase_grp1"/>
</dbReference>
<evidence type="ECO:0000313" key="4">
    <source>
        <dbReference type="Proteomes" id="UP001628078"/>
    </source>
</evidence>